<dbReference type="PROSITE" id="PS00109">
    <property type="entry name" value="PROTEIN_KINASE_TYR"/>
    <property type="match status" value="1"/>
</dbReference>
<dbReference type="SMART" id="SM01411">
    <property type="entry name" value="Ephrin_rec_like"/>
    <property type="match status" value="1"/>
</dbReference>
<dbReference type="PRINTS" id="PR00014">
    <property type="entry name" value="FNTYPEIII"/>
</dbReference>
<dbReference type="FunFam" id="1.10.510.10:FF:000019">
    <property type="entry name" value="Ephrin type-A receptor 5"/>
    <property type="match status" value="1"/>
</dbReference>
<evidence type="ECO:0000256" key="17">
    <source>
        <dbReference type="ARBA" id="ARBA00051243"/>
    </source>
</evidence>
<dbReference type="InterPro" id="IPR000719">
    <property type="entry name" value="Prot_kinase_dom"/>
</dbReference>
<dbReference type="InterPro" id="IPR008266">
    <property type="entry name" value="Tyr_kinase_AS"/>
</dbReference>
<dbReference type="SMART" id="SM00219">
    <property type="entry name" value="TyrKc"/>
    <property type="match status" value="1"/>
</dbReference>
<feature type="active site" description="Proton acceptor" evidence="18">
    <location>
        <position position="751"/>
    </location>
</feature>
<dbReference type="SUPFAM" id="SSF49785">
    <property type="entry name" value="Galactose-binding domain-like"/>
    <property type="match status" value="1"/>
</dbReference>
<dbReference type="SUPFAM" id="SSF49265">
    <property type="entry name" value="Fibronectin type III"/>
    <property type="match status" value="1"/>
</dbReference>
<dbReference type="InterPro" id="IPR001660">
    <property type="entry name" value="SAM"/>
</dbReference>
<keyword evidence="16" id="KW-0325">Glycoprotein</keyword>
<dbReference type="PROSITE" id="PS50105">
    <property type="entry name" value="SAM_DOMAIN"/>
    <property type="match status" value="1"/>
</dbReference>
<evidence type="ECO:0000256" key="14">
    <source>
        <dbReference type="ARBA" id="ARBA00023137"/>
    </source>
</evidence>
<dbReference type="Gene3D" id="2.60.40.10">
    <property type="entry name" value="Immunoglobulins"/>
    <property type="match status" value="2"/>
</dbReference>
<dbReference type="CDD" id="cd10473">
    <property type="entry name" value="EphR_LBD_A"/>
    <property type="match status" value="1"/>
</dbReference>
<dbReference type="PROSITE" id="PS00790">
    <property type="entry name" value="RECEPTOR_TYR_KIN_V_1"/>
    <property type="match status" value="1"/>
</dbReference>
<accession>A0A3P9MIA3</accession>
<protein>
    <recommendedName>
        <fullName evidence="2">receptor protein-tyrosine kinase</fullName>
        <ecNumber evidence="2">2.7.10.1</ecNumber>
    </recommendedName>
</protein>
<reference evidence="28 29" key="2">
    <citation type="submission" date="2017-04" db="EMBL/GenBank/DDBJ databases">
        <title>CpG methylation of centromeres and impact of large insertions on vertebrate speciation.</title>
        <authorList>
            <person name="Ichikawa K."/>
            <person name="Yoshimura J."/>
            <person name="Morishita S."/>
        </authorList>
    </citation>
    <scope>NUCLEOTIDE SEQUENCE</scope>
    <source>
        <strain evidence="28 29">HNI</strain>
    </source>
</reference>
<evidence type="ECO:0000256" key="11">
    <source>
        <dbReference type="ARBA" id="ARBA00022840"/>
    </source>
</evidence>
<dbReference type="PROSITE" id="PS00791">
    <property type="entry name" value="RECEPTOR_TYR_KIN_V_2"/>
    <property type="match status" value="1"/>
</dbReference>
<feature type="disulfide bond" evidence="20">
    <location>
        <begin position="77"/>
        <end position="195"/>
    </location>
</feature>
<feature type="domain" description="SAM" evidence="25">
    <location>
        <begin position="911"/>
        <end position="975"/>
    </location>
</feature>
<dbReference type="PROSITE" id="PS00107">
    <property type="entry name" value="PROTEIN_KINASE_ATP"/>
    <property type="match status" value="1"/>
</dbReference>
<dbReference type="CDD" id="cd00063">
    <property type="entry name" value="FN3"/>
    <property type="match status" value="2"/>
</dbReference>
<dbReference type="FunFam" id="2.60.40.10:FF:001388">
    <property type="entry name" value="ephrin type-A receptor 3-like"/>
    <property type="match status" value="1"/>
</dbReference>
<dbReference type="CDD" id="cd09488">
    <property type="entry name" value="SAM_EPH-R"/>
    <property type="match status" value="1"/>
</dbReference>
<keyword evidence="6 22" id="KW-0812">Transmembrane</keyword>
<keyword evidence="14" id="KW-0829">Tyrosine-protein kinase</keyword>
<reference evidence="28" key="4">
    <citation type="submission" date="2025-09" db="UniProtKB">
        <authorList>
            <consortium name="Ensembl"/>
        </authorList>
    </citation>
    <scope>IDENTIFICATION</scope>
    <source>
        <strain evidence="28">HNI</strain>
    </source>
</reference>
<evidence type="ECO:0000256" key="4">
    <source>
        <dbReference type="ARBA" id="ARBA00022553"/>
    </source>
</evidence>
<feature type="domain" description="Fibronectin type-III" evidence="26">
    <location>
        <begin position="441"/>
        <end position="533"/>
    </location>
</feature>
<evidence type="ECO:0000256" key="6">
    <source>
        <dbReference type="ARBA" id="ARBA00022692"/>
    </source>
</evidence>
<keyword evidence="20" id="KW-1015">Disulfide bond</keyword>
<keyword evidence="5" id="KW-0808">Transferase</keyword>
<dbReference type="Ensembl" id="ENSORLT00020025961.1">
    <property type="protein sequence ID" value="ENSORLP00020032737.1"/>
    <property type="gene ID" value="ENSORLG00020000518.1"/>
</dbReference>
<dbReference type="Pfam" id="PF01404">
    <property type="entry name" value="Ephrin_lbd"/>
    <property type="match status" value="1"/>
</dbReference>
<evidence type="ECO:0000259" key="27">
    <source>
        <dbReference type="PROSITE" id="PS51550"/>
    </source>
</evidence>
<feature type="binding site" evidence="19">
    <location>
        <begin position="632"/>
        <end position="640"/>
    </location>
    <ligand>
        <name>ATP</name>
        <dbReference type="ChEBI" id="CHEBI:30616"/>
    </ligand>
</feature>
<dbReference type="Gene3D" id="1.10.510.10">
    <property type="entry name" value="Transferase(Phosphotransferase) domain 1"/>
    <property type="match status" value="1"/>
</dbReference>
<dbReference type="InterPro" id="IPR011009">
    <property type="entry name" value="Kinase-like_dom_sf"/>
</dbReference>
<dbReference type="Pfam" id="PF00536">
    <property type="entry name" value="SAM_1"/>
    <property type="match status" value="1"/>
</dbReference>
<feature type="chain" id="PRO_5018044522" description="receptor protein-tyrosine kinase" evidence="23">
    <location>
        <begin position="28"/>
        <end position="981"/>
    </location>
</feature>
<dbReference type="PROSITE" id="PS51550">
    <property type="entry name" value="EPH_LBD"/>
    <property type="match status" value="1"/>
</dbReference>
<dbReference type="FunFam" id="3.30.200.20:FF:000001">
    <property type="entry name" value="Ephrin type-A receptor 5"/>
    <property type="match status" value="1"/>
</dbReference>
<evidence type="ECO:0000256" key="8">
    <source>
        <dbReference type="ARBA" id="ARBA00022737"/>
    </source>
</evidence>
<feature type="domain" description="Protein kinase" evidence="24">
    <location>
        <begin position="626"/>
        <end position="887"/>
    </location>
</feature>
<dbReference type="Pfam" id="PF14575">
    <property type="entry name" value="EphA2_TM"/>
    <property type="match status" value="1"/>
</dbReference>
<evidence type="ECO:0000256" key="5">
    <source>
        <dbReference type="ARBA" id="ARBA00022679"/>
    </source>
</evidence>
<reference evidence="28" key="3">
    <citation type="submission" date="2025-08" db="UniProtKB">
        <authorList>
            <consortium name="Ensembl"/>
        </authorList>
    </citation>
    <scope>IDENTIFICATION</scope>
    <source>
        <strain evidence="28">HNI</strain>
    </source>
</reference>
<evidence type="ECO:0000256" key="23">
    <source>
        <dbReference type="SAM" id="SignalP"/>
    </source>
</evidence>
<evidence type="ECO:0000256" key="22">
    <source>
        <dbReference type="SAM" id="Phobius"/>
    </source>
</evidence>
<evidence type="ECO:0000256" key="3">
    <source>
        <dbReference type="ARBA" id="ARBA00022475"/>
    </source>
</evidence>
<evidence type="ECO:0000256" key="7">
    <source>
        <dbReference type="ARBA" id="ARBA00022729"/>
    </source>
</evidence>
<dbReference type="PANTHER" id="PTHR46877:SF8">
    <property type="entry name" value="RECEPTOR PROTEIN-TYROSINE KINASE"/>
    <property type="match status" value="1"/>
</dbReference>
<organism evidence="28 29">
    <name type="scientific">Oryzias latipes</name>
    <name type="common">Japanese rice fish</name>
    <name type="synonym">Japanese killifish</name>
    <dbReference type="NCBI Taxonomy" id="8090"/>
    <lineage>
        <taxon>Eukaryota</taxon>
        <taxon>Metazoa</taxon>
        <taxon>Chordata</taxon>
        <taxon>Craniata</taxon>
        <taxon>Vertebrata</taxon>
        <taxon>Euteleostomi</taxon>
        <taxon>Actinopterygii</taxon>
        <taxon>Neopterygii</taxon>
        <taxon>Teleostei</taxon>
        <taxon>Neoteleostei</taxon>
        <taxon>Acanthomorphata</taxon>
        <taxon>Ovalentaria</taxon>
        <taxon>Atherinomorphae</taxon>
        <taxon>Beloniformes</taxon>
        <taxon>Adrianichthyidae</taxon>
        <taxon>Oryziinae</taxon>
        <taxon>Oryzias</taxon>
    </lineage>
</organism>
<dbReference type="FunFam" id="1.10.150.50:FF:000001">
    <property type="entry name" value="Ephrin type-A receptor 5"/>
    <property type="match status" value="1"/>
</dbReference>
<dbReference type="Pfam" id="PF25599">
    <property type="entry name" value="Ephrin_CRD"/>
    <property type="match status" value="1"/>
</dbReference>
<evidence type="ECO:0000256" key="15">
    <source>
        <dbReference type="ARBA" id="ARBA00023170"/>
    </source>
</evidence>
<feature type="signal peptide" evidence="23">
    <location>
        <begin position="1"/>
        <end position="27"/>
    </location>
</feature>
<dbReference type="PIRSF" id="PIRSF000666">
    <property type="entry name" value="TyrPK_ephrin_receptor"/>
    <property type="match status" value="1"/>
</dbReference>
<proteinExistence type="predicted"/>
<dbReference type="SMART" id="SM00615">
    <property type="entry name" value="EPH_lbd"/>
    <property type="match status" value="1"/>
</dbReference>
<dbReference type="CDD" id="cd00185">
    <property type="entry name" value="TNFRSF"/>
    <property type="match status" value="1"/>
</dbReference>
<comment type="catalytic activity">
    <reaction evidence="17">
        <text>L-tyrosyl-[protein] + ATP = O-phospho-L-tyrosyl-[protein] + ADP + H(+)</text>
        <dbReference type="Rhea" id="RHEA:10596"/>
        <dbReference type="Rhea" id="RHEA-COMP:10136"/>
        <dbReference type="Rhea" id="RHEA-COMP:20101"/>
        <dbReference type="ChEBI" id="CHEBI:15378"/>
        <dbReference type="ChEBI" id="CHEBI:30616"/>
        <dbReference type="ChEBI" id="CHEBI:46858"/>
        <dbReference type="ChEBI" id="CHEBI:61978"/>
        <dbReference type="ChEBI" id="CHEBI:456216"/>
        <dbReference type="EC" id="2.7.10.1"/>
    </reaction>
</comment>
<dbReference type="InterPro" id="IPR036116">
    <property type="entry name" value="FN3_sf"/>
</dbReference>
<keyword evidence="15" id="KW-0675">Receptor</keyword>
<dbReference type="InterPro" id="IPR016257">
    <property type="entry name" value="Tyr_kinase_ephrin_rcpt"/>
</dbReference>
<dbReference type="InterPro" id="IPR013761">
    <property type="entry name" value="SAM/pointed_sf"/>
</dbReference>
<dbReference type="PANTHER" id="PTHR46877">
    <property type="entry name" value="EPH RECEPTOR A5"/>
    <property type="match status" value="1"/>
</dbReference>
<comment type="subcellular location">
    <subcellularLocation>
        <location evidence="1">Cell membrane</location>
        <topology evidence="1">Single-pass type I membrane protein</topology>
    </subcellularLocation>
</comment>
<dbReference type="Pfam" id="PF07714">
    <property type="entry name" value="PK_Tyr_Ser-Thr"/>
    <property type="match status" value="1"/>
</dbReference>
<dbReference type="FunFam" id="2.60.120.260:FF:000001">
    <property type="entry name" value="Ephrin type-A receptor 7"/>
    <property type="match status" value="1"/>
</dbReference>
<dbReference type="EC" id="2.7.10.1" evidence="2"/>
<sequence>MAPQRVPWIYLFLALVLLLHALSPSGALRNYPENEVTLLDSMSALADLGWTAYPNEGWEEISVMDERNTPMRTYQVCNVMEANQNNWLRTRHISREGAQRIYIEIKFTLRDCNSLPGVPGTCKETFNMYYYESNNVNLWFIKESQYVKIDTIAADESFTQVDVGDRVMKLNTEVRDISNLSKKGFYLAFQDLGACIALVSVRVFYKKCPLTVLNLAQFPDTITGGDTALVEVHGMCVNASEEFEPPKMYCSADGGWLVPIGRCVCKPGFEENKDVCQPCRPGTYKASATDAFCTKCPPHSSSPQEQADECICEKGFYRAESDPRSMACTRPPSAPENPISTANETCVTLEWSSPRDTGGRGDITYSIQCKKCFGEAKKCTPCGSSVHFVPRQFGLSSNTVLITDLQPDSTYSFIIESQNGVSDFSPIPRGTVVINVTTSQTVSVVLKERRSKDSVTLAWQGPERPNGAIVEYEVIYYEKNQREQNYTVLKTRSNMMTVDGLKPGTTYVFRVRARTDGGYGSYGGEIELETSHEDVLAIGDPNQSTILVVSITGGIVVFVFLVTCFVVSSRHCGYIKAKQDPDEEKMQFQHGRVKLPGSRTYIHPHTYEDPNQAVRDFAKEIDASNIRIERVIGGGEFGEVCSGRLRVQGKREIYVAIKSLKAGYSDKQRRDFLSEASIMGQFDHPNIIRLEGVVTKCKPVMIITEFMENGSLDTFLKKHDGQFTIIQLVGMLRGIASGMKYLSDMSYVHRDLAARNILVNSNLVCKVSDFGLSRVLEDDPEAAYTTRGGKIPIRWTAPEAIAYRKFTSASDVWSYGIVMWEVVSYGERPYWEMSNQDVIKAIDEGYRLPAPMDCPVVLHQLMLDCWEKSRSDRPKFGQIVTILDKLIRNPASLRELAKSLVCSEDPSSPEFSVSTVDEWLDAIKMGQYKENFSSSGYVSLDSILYISVSELVKMGVTLAGHQKKILSSVQSLQTQGTHIQV</sequence>
<dbReference type="SUPFAM" id="SSF56112">
    <property type="entry name" value="Protein kinase-like (PK-like)"/>
    <property type="match status" value="1"/>
</dbReference>
<dbReference type="Pfam" id="PF00041">
    <property type="entry name" value="fn3"/>
    <property type="match status" value="2"/>
</dbReference>
<dbReference type="FunFam" id="2.10.50.10:FF:000001">
    <property type="entry name" value="Ephrin type-A receptor 5"/>
    <property type="match status" value="1"/>
</dbReference>
<keyword evidence="13 22" id="KW-0472">Membrane</keyword>
<evidence type="ECO:0000259" key="26">
    <source>
        <dbReference type="PROSITE" id="PS50853"/>
    </source>
</evidence>
<dbReference type="InterPro" id="IPR001426">
    <property type="entry name" value="Tyr_kinase_rcpt_V_CS"/>
</dbReference>
<dbReference type="PROSITE" id="PS50011">
    <property type="entry name" value="PROTEIN_KINASE_DOM"/>
    <property type="match status" value="1"/>
</dbReference>
<evidence type="ECO:0000256" key="16">
    <source>
        <dbReference type="ARBA" id="ARBA00023180"/>
    </source>
</evidence>
<keyword evidence="3" id="KW-1003">Cell membrane</keyword>
<evidence type="ECO:0000256" key="10">
    <source>
        <dbReference type="ARBA" id="ARBA00022777"/>
    </source>
</evidence>
<dbReference type="Gene3D" id="2.10.50.10">
    <property type="entry name" value="Tumor Necrosis Factor Receptor, subunit A, domain 2"/>
    <property type="match status" value="1"/>
</dbReference>
<evidence type="ECO:0000256" key="12">
    <source>
        <dbReference type="ARBA" id="ARBA00022989"/>
    </source>
</evidence>
<name>A0A3P9MIA3_ORYLA</name>
<evidence type="ECO:0000256" key="9">
    <source>
        <dbReference type="ARBA" id="ARBA00022741"/>
    </source>
</evidence>
<reference key="1">
    <citation type="journal article" date="2007" name="Nature">
        <title>The medaka draft genome and insights into vertebrate genome evolution.</title>
        <authorList>
            <person name="Kasahara M."/>
            <person name="Naruse K."/>
            <person name="Sasaki S."/>
            <person name="Nakatani Y."/>
            <person name="Qu W."/>
            <person name="Ahsan B."/>
            <person name="Yamada T."/>
            <person name="Nagayasu Y."/>
            <person name="Doi K."/>
            <person name="Kasai Y."/>
            <person name="Jindo T."/>
            <person name="Kobayashi D."/>
            <person name="Shimada A."/>
            <person name="Toyoda A."/>
            <person name="Kuroki Y."/>
            <person name="Fujiyama A."/>
            <person name="Sasaki T."/>
            <person name="Shimizu A."/>
            <person name="Asakawa S."/>
            <person name="Shimizu N."/>
            <person name="Hashimoto S."/>
            <person name="Yang J."/>
            <person name="Lee Y."/>
            <person name="Matsushima K."/>
            <person name="Sugano S."/>
            <person name="Sakaizumi M."/>
            <person name="Narita T."/>
            <person name="Ohishi K."/>
            <person name="Haga S."/>
            <person name="Ohta F."/>
            <person name="Nomoto H."/>
            <person name="Nogata K."/>
            <person name="Morishita T."/>
            <person name="Endo T."/>
            <person name="Shin-I T."/>
            <person name="Takeda H."/>
            <person name="Morishita S."/>
            <person name="Kohara Y."/>
        </authorList>
    </citation>
    <scope>NUCLEOTIDE SEQUENCE [LARGE SCALE GENOMIC DNA]</scope>
    <source>
        <strain>Hd-rR</strain>
    </source>
</reference>
<dbReference type="InterPro" id="IPR003961">
    <property type="entry name" value="FN3_dom"/>
</dbReference>
<dbReference type="FunFam" id="2.60.40.10:FF:000059">
    <property type="entry name" value="Ephrin type-A receptor 6"/>
    <property type="match status" value="1"/>
</dbReference>
<keyword evidence="4" id="KW-0597">Phosphoprotein</keyword>
<keyword evidence="11 19" id="KW-0067">ATP-binding</keyword>
<evidence type="ECO:0000259" key="25">
    <source>
        <dbReference type="PROSITE" id="PS50105"/>
    </source>
</evidence>
<dbReference type="InterPro" id="IPR013783">
    <property type="entry name" value="Ig-like_fold"/>
</dbReference>
<feature type="transmembrane region" description="Helical" evidence="22">
    <location>
        <begin position="546"/>
        <end position="568"/>
    </location>
</feature>
<dbReference type="InterPro" id="IPR020635">
    <property type="entry name" value="Tyr_kinase_cat_dom"/>
</dbReference>
<evidence type="ECO:0000313" key="28">
    <source>
        <dbReference type="Ensembl" id="ENSORLP00020032737.1"/>
    </source>
</evidence>
<dbReference type="AlphaFoldDB" id="A0A3P9MIA3"/>
<feature type="binding site" evidence="19 21">
    <location>
        <position position="658"/>
    </location>
    <ligand>
        <name>ATP</name>
        <dbReference type="ChEBI" id="CHEBI:30616"/>
    </ligand>
</feature>
<evidence type="ECO:0000313" key="29">
    <source>
        <dbReference type="Proteomes" id="UP000265180"/>
    </source>
</evidence>
<dbReference type="Gene3D" id="3.30.200.20">
    <property type="entry name" value="Phosphorylase Kinase, domain 1"/>
    <property type="match status" value="1"/>
</dbReference>
<keyword evidence="7 23" id="KW-0732">Signal</keyword>
<dbReference type="InterPro" id="IPR027936">
    <property type="entry name" value="Eph_TM"/>
</dbReference>
<keyword evidence="12 22" id="KW-1133">Transmembrane helix</keyword>
<dbReference type="InterPro" id="IPR009030">
    <property type="entry name" value="Growth_fac_rcpt_cys_sf"/>
</dbReference>
<keyword evidence="10" id="KW-0418">Kinase</keyword>
<dbReference type="InterPro" id="IPR017441">
    <property type="entry name" value="Protein_kinase_ATP_BS"/>
</dbReference>
<evidence type="ECO:0000256" key="20">
    <source>
        <dbReference type="PIRSR" id="PIRSR000666-3"/>
    </source>
</evidence>
<evidence type="ECO:0000256" key="21">
    <source>
        <dbReference type="PROSITE-ProRule" id="PRU10141"/>
    </source>
</evidence>
<evidence type="ECO:0000259" key="24">
    <source>
        <dbReference type="PROSITE" id="PS50011"/>
    </source>
</evidence>
<evidence type="ECO:0000256" key="19">
    <source>
        <dbReference type="PIRSR" id="PIRSR000666-2"/>
    </source>
</evidence>
<dbReference type="SMART" id="SM00060">
    <property type="entry name" value="FN3"/>
    <property type="match status" value="2"/>
</dbReference>
<evidence type="ECO:0000256" key="2">
    <source>
        <dbReference type="ARBA" id="ARBA00011902"/>
    </source>
</evidence>
<evidence type="ECO:0000256" key="18">
    <source>
        <dbReference type="PIRSR" id="PIRSR000666-1"/>
    </source>
</evidence>
<feature type="domain" description="Fibronectin type-III" evidence="26">
    <location>
        <begin position="331"/>
        <end position="440"/>
    </location>
</feature>
<feature type="domain" description="Eph LBD" evidence="27">
    <location>
        <begin position="35"/>
        <end position="213"/>
    </location>
</feature>
<dbReference type="FunFam" id="2.60.40.1770:FF:000001">
    <property type="entry name" value="Ephrin type-A receptor 5"/>
    <property type="match status" value="1"/>
</dbReference>
<evidence type="ECO:0000256" key="13">
    <source>
        <dbReference type="ARBA" id="ARBA00023136"/>
    </source>
</evidence>
<keyword evidence="9 19" id="KW-0547">Nucleotide-binding</keyword>
<dbReference type="Gene3D" id="1.10.150.50">
    <property type="entry name" value="Transcription Factor, Ets-1"/>
    <property type="match status" value="1"/>
</dbReference>
<dbReference type="InterPro" id="IPR008979">
    <property type="entry name" value="Galactose-bd-like_sf"/>
</dbReference>
<dbReference type="Gene3D" id="2.60.120.260">
    <property type="entry name" value="Galactose-binding domain-like"/>
    <property type="match status" value="1"/>
</dbReference>
<feature type="disulfide bond" evidence="20">
    <location>
        <begin position="112"/>
        <end position="122"/>
    </location>
</feature>
<dbReference type="GO" id="GO:0005886">
    <property type="term" value="C:plasma membrane"/>
    <property type="evidence" value="ECO:0007669"/>
    <property type="project" value="UniProtKB-SubCell"/>
</dbReference>
<dbReference type="GO" id="GO:0005003">
    <property type="term" value="F:ephrin receptor activity"/>
    <property type="evidence" value="ECO:0007669"/>
    <property type="project" value="InterPro"/>
</dbReference>
<dbReference type="CDD" id="cd05066">
    <property type="entry name" value="PTKc_EphR_A"/>
    <property type="match status" value="1"/>
</dbReference>
<evidence type="ECO:0000256" key="1">
    <source>
        <dbReference type="ARBA" id="ARBA00004251"/>
    </source>
</evidence>
<dbReference type="GO" id="GO:0005524">
    <property type="term" value="F:ATP binding"/>
    <property type="evidence" value="ECO:0007669"/>
    <property type="project" value="UniProtKB-UniRule"/>
</dbReference>
<dbReference type="SUPFAM" id="SSF57184">
    <property type="entry name" value="Growth factor receptor domain"/>
    <property type="match status" value="1"/>
</dbReference>
<dbReference type="PROSITE" id="PS50853">
    <property type="entry name" value="FN3"/>
    <property type="match status" value="2"/>
</dbReference>
<dbReference type="PRINTS" id="PR00109">
    <property type="entry name" value="TYRKINASE"/>
</dbReference>
<dbReference type="InterPro" id="IPR050449">
    <property type="entry name" value="Ephrin_rcpt_TKs"/>
</dbReference>
<dbReference type="InterPro" id="IPR001245">
    <property type="entry name" value="Ser-Thr/Tyr_kinase_cat_dom"/>
</dbReference>
<keyword evidence="8" id="KW-0677">Repeat</keyword>
<dbReference type="Proteomes" id="UP000265180">
    <property type="component" value="Chromosome 17"/>
</dbReference>
<dbReference type="SUPFAM" id="SSF47769">
    <property type="entry name" value="SAM/Pointed domain"/>
    <property type="match status" value="1"/>
</dbReference>
<dbReference type="SMART" id="SM00454">
    <property type="entry name" value="SAM"/>
    <property type="match status" value="1"/>
</dbReference>
<dbReference type="InterPro" id="IPR001090">
    <property type="entry name" value="Ephrin_rcpt_lig-bd_dom"/>
</dbReference>
<dbReference type="Gene3D" id="2.60.40.1770">
    <property type="entry name" value="ephrin a2 ectodomain"/>
    <property type="match status" value="1"/>
</dbReference>